<comment type="caution">
    <text evidence="14">The sequence shown here is derived from an EMBL/GenBank/DDBJ whole genome shotgun (WGS) entry which is preliminary data.</text>
</comment>
<evidence type="ECO:0000313" key="15">
    <source>
        <dbReference type="Proteomes" id="UP000309673"/>
    </source>
</evidence>
<dbReference type="PANTHER" id="PTHR39188:SF3">
    <property type="entry name" value="STAGE IV SPORULATION PROTEIN FB"/>
    <property type="match status" value="1"/>
</dbReference>
<feature type="transmembrane region" description="Helical" evidence="12">
    <location>
        <begin position="87"/>
        <end position="105"/>
    </location>
</feature>
<dbReference type="Proteomes" id="UP000309673">
    <property type="component" value="Unassembled WGS sequence"/>
</dbReference>
<evidence type="ECO:0000256" key="1">
    <source>
        <dbReference type="ARBA" id="ARBA00001947"/>
    </source>
</evidence>
<evidence type="ECO:0000256" key="7">
    <source>
        <dbReference type="ARBA" id="ARBA00022801"/>
    </source>
</evidence>
<feature type="transmembrane region" description="Helical" evidence="12">
    <location>
        <begin position="330"/>
        <end position="348"/>
    </location>
</feature>
<evidence type="ECO:0000256" key="12">
    <source>
        <dbReference type="SAM" id="Phobius"/>
    </source>
</evidence>
<keyword evidence="8" id="KW-0862">Zinc</keyword>
<comment type="cofactor">
    <cofactor evidence="1">
        <name>Zn(2+)</name>
        <dbReference type="ChEBI" id="CHEBI:29105"/>
    </cofactor>
</comment>
<reference evidence="14 15" key="1">
    <citation type="submission" date="2019-04" db="EMBL/GenBank/DDBJ databases">
        <title>Cohnella sp. nov., isolated from soil.</title>
        <authorList>
            <person name="Kim W."/>
        </authorList>
    </citation>
    <scope>NUCLEOTIDE SEQUENCE [LARGE SCALE GENOMIC DNA]</scope>
    <source>
        <strain evidence="14 15">CAU 1483</strain>
    </source>
</reference>
<sequence length="360" mass="40605">MSLQNGEETVEKKRRGNGGWAAGAGILVLLTKFKTALLFLLKAGKPLWTMILSVGAYALLFPWTFAVGFVLLIFIHEMGHVLAARRRGLPVTAPMFIPFLGAFISMKRNPKDAETEAYIAIGGPVLGSAGAFLCYAIGDWTGQPIWYALANAGFMINLLNLMPIHPLDGGRIVTAVSRWLWLIGGIAGPFIIWRFGGIIFIYIWLLFIWQMYKMFFRNRRKAEPYIVEGEYHAAVDPGLPSWYLAGESHRRELPFTAYCRLDGEHVVEFWWEPLSFKGELGLPQACLIDRVVLTKVSDPGETNEVKFRVRMEGSVYNPEKYYDVPLRVRIRMGLAYGGLIAALFYMIWKISETGMLQQPV</sequence>
<name>A0A4U0FA64_9BACL</name>
<evidence type="ECO:0000256" key="3">
    <source>
        <dbReference type="ARBA" id="ARBA00007931"/>
    </source>
</evidence>
<dbReference type="InterPro" id="IPR008915">
    <property type="entry name" value="Peptidase_M50"/>
</dbReference>
<dbReference type="GO" id="GO:0046872">
    <property type="term" value="F:metal ion binding"/>
    <property type="evidence" value="ECO:0007669"/>
    <property type="project" value="UniProtKB-KW"/>
</dbReference>
<evidence type="ECO:0000256" key="4">
    <source>
        <dbReference type="ARBA" id="ARBA00022670"/>
    </source>
</evidence>
<organism evidence="14 15">
    <name type="scientific">Cohnella pontilimi</name>
    <dbReference type="NCBI Taxonomy" id="2564100"/>
    <lineage>
        <taxon>Bacteria</taxon>
        <taxon>Bacillati</taxon>
        <taxon>Bacillota</taxon>
        <taxon>Bacilli</taxon>
        <taxon>Bacillales</taxon>
        <taxon>Paenibacillaceae</taxon>
        <taxon>Cohnella</taxon>
    </lineage>
</organism>
<evidence type="ECO:0000259" key="13">
    <source>
        <dbReference type="Pfam" id="PF02163"/>
    </source>
</evidence>
<evidence type="ECO:0000256" key="6">
    <source>
        <dbReference type="ARBA" id="ARBA00022723"/>
    </source>
</evidence>
<dbReference type="GO" id="GO:0016020">
    <property type="term" value="C:membrane"/>
    <property type="evidence" value="ECO:0007669"/>
    <property type="project" value="UniProtKB-SubCell"/>
</dbReference>
<feature type="transmembrane region" description="Helical" evidence="12">
    <location>
        <begin position="20"/>
        <end position="41"/>
    </location>
</feature>
<comment type="similarity">
    <text evidence="3">Belongs to the peptidase M50B family.</text>
</comment>
<comment type="subcellular location">
    <subcellularLocation>
        <location evidence="2">Membrane</location>
        <topology evidence="2">Multi-pass membrane protein</topology>
    </subcellularLocation>
</comment>
<proteinExistence type="inferred from homology"/>
<keyword evidence="11 12" id="KW-0472">Membrane</keyword>
<feature type="transmembrane region" description="Helical" evidence="12">
    <location>
        <begin position="179"/>
        <end position="209"/>
    </location>
</feature>
<dbReference type="CDD" id="cd06160">
    <property type="entry name" value="S2P-M50_like_2"/>
    <property type="match status" value="1"/>
</dbReference>
<feature type="transmembrane region" description="Helical" evidence="12">
    <location>
        <begin position="145"/>
        <end position="167"/>
    </location>
</feature>
<evidence type="ECO:0000313" key="14">
    <source>
        <dbReference type="EMBL" id="TJY41024.1"/>
    </source>
</evidence>
<dbReference type="RefSeq" id="WP_136778652.1">
    <property type="nucleotide sequence ID" value="NZ_SUPK01000007.1"/>
</dbReference>
<dbReference type="PANTHER" id="PTHR39188">
    <property type="entry name" value="MEMBRANE-ASSOCIATED ZINC METALLOPROTEASE M50B"/>
    <property type="match status" value="1"/>
</dbReference>
<feature type="domain" description="Peptidase M50" evidence="13">
    <location>
        <begin position="65"/>
        <end position="138"/>
    </location>
</feature>
<evidence type="ECO:0000256" key="2">
    <source>
        <dbReference type="ARBA" id="ARBA00004141"/>
    </source>
</evidence>
<protein>
    <submittedName>
        <fullName evidence="14">Site-2 protease family protein</fullName>
    </submittedName>
</protein>
<evidence type="ECO:0000256" key="11">
    <source>
        <dbReference type="ARBA" id="ARBA00023136"/>
    </source>
</evidence>
<dbReference type="GO" id="GO:0006508">
    <property type="term" value="P:proteolysis"/>
    <property type="evidence" value="ECO:0007669"/>
    <property type="project" value="UniProtKB-KW"/>
</dbReference>
<gene>
    <name evidence="14" type="ORF">E5161_15050</name>
</gene>
<evidence type="ECO:0000256" key="9">
    <source>
        <dbReference type="ARBA" id="ARBA00022989"/>
    </source>
</evidence>
<dbReference type="GO" id="GO:0008237">
    <property type="term" value="F:metallopeptidase activity"/>
    <property type="evidence" value="ECO:0007669"/>
    <property type="project" value="UniProtKB-KW"/>
</dbReference>
<dbReference type="AlphaFoldDB" id="A0A4U0FA64"/>
<evidence type="ECO:0000256" key="10">
    <source>
        <dbReference type="ARBA" id="ARBA00023049"/>
    </source>
</evidence>
<keyword evidence="7" id="KW-0378">Hydrolase</keyword>
<dbReference type="Pfam" id="PF02163">
    <property type="entry name" value="Peptidase_M50"/>
    <property type="match status" value="1"/>
</dbReference>
<feature type="transmembrane region" description="Helical" evidence="12">
    <location>
        <begin position="47"/>
        <end position="75"/>
    </location>
</feature>
<accession>A0A4U0FA64</accession>
<keyword evidence="10" id="KW-0482">Metalloprotease</keyword>
<keyword evidence="9 12" id="KW-1133">Transmembrane helix</keyword>
<dbReference type="OrthoDB" id="9781963at2"/>
<evidence type="ECO:0000256" key="8">
    <source>
        <dbReference type="ARBA" id="ARBA00022833"/>
    </source>
</evidence>
<dbReference type="EMBL" id="SUPK01000007">
    <property type="protein sequence ID" value="TJY41024.1"/>
    <property type="molecule type" value="Genomic_DNA"/>
</dbReference>
<keyword evidence="6" id="KW-0479">Metal-binding</keyword>
<evidence type="ECO:0000256" key="5">
    <source>
        <dbReference type="ARBA" id="ARBA00022692"/>
    </source>
</evidence>
<keyword evidence="4 14" id="KW-0645">Protease</keyword>
<feature type="transmembrane region" description="Helical" evidence="12">
    <location>
        <begin position="117"/>
        <end position="138"/>
    </location>
</feature>
<keyword evidence="15" id="KW-1185">Reference proteome</keyword>
<keyword evidence="5 12" id="KW-0812">Transmembrane</keyword>